<dbReference type="InterPro" id="IPR023096">
    <property type="entry name" value="G6P_Isomerase_C"/>
</dbReference>
<feature type="active site" evidence="7">
    <location>
        <position position="385"/>
    </location>
</feature>
<comment type="pathway">
    <text evidence="1 7 8">Carbohydrate degradation; glycolysis; D-glyceraldehyde 3-phosphate and glycerone phosphate from D-glucose: step 2/4.</text>
</comment>
<dbReference type="CDD" id="cd05015">
    <property type="entry name" value="SIS_PGI_1"/>
    <property type="match status" value="1"/>
</dbReference>
<dbReference type="HOGENOM" id="CLU_017947_3_1_7"/>
<dbReference type="PANTHER" id="PTHR11469">
    <property type="entry name" value="GLUCOSE-6-PHOSPHATE ISOMERASE"/>
    <property type="match status" value="1"/>
</dbReference>
<dbReference type="InterPro" id="IPR035482">
    <property type="entry name" value="SIS_PGI_2"/>
</dbReference>
<evidence type="ECO:0000256" key="3">
    <source>
        <dbReference type="ARBA" id="ARBA00022432"/>
    </source>
</evidence>
<dbReference type="KEGG" id="hbi:HBZC1_13400"/>
<dbReference type="GO" id="GO:0005829">
    <property type="term" value="C:cytosol"/>
    <property type="evidence" value="ECO:0007669"/>
    <property type="project" value="TreeGrafter"/>
</dbReference>
<dbReference type="PROSITE" id="PS51463">
    <property type="entry name" value="P_GLUCOSE_ISOMERASE_3"/>
    <property type="match status" value="1"/>
</dbReference>
<organism evidence="9 10">
    <name type="scientific">Helicobacter bizzozeronii (strain CIII-1)</name>
    <dbReference type="NCBI Taxonomy" id="1002804"/>
    <lineage>
        <taxon>Bacteria</taxon>
        <taxon>Pseudomonadati</taxon>
        <taxon>Campylobacterota</taxon>
        <taxon>Epsilonproteobacteria</taxon>
        <taxon>Campylobacterales</taxon>
        <taxon>Helicobacteraceae</taxon>
        <taxon>Helicobacter</taxon>
    </lineage>
</organism>
<dbReference type="HAMAP" id="MF_00473">
    <property type="entry name" value="G6P_isomerase"/>
    <property type="match status" value="1"/>
</dbReference>
<dbReference type="GO" id="GO:0006096">
    <property type="term" value="P:glycolytic process"/>
    <property type="evidence" value="ECO:0007669"/>
    <property type="project" value="UniProtKB-UniRule"/>
</dbReference>
<evidence type="ECO:0000256" key="2">
    <source>
        <dbReference type="ARBA" id="ARBA00006604"/>
    </source>
</evidence>
<dbReference type="Pfam" id="PF00342">
    <property type="entry name" value="PGI"/>
    <property type="match status" value="1"/>
</dbReference>
<comment type="function">
    <text evidence="7">Catalyzes the reversible isomerization of glucose-6-phosphate to fructose-6-phosphate.</text>
</comment>
<dbReference type="Gene3D" id="1.10.1390.10">
    <property type="match status" value="1"/>
</dbReference>
<dbReference type="PANTHER" id="PTHR11469:SF1">
    <property type="entry name" value="GLUCOSE-6-PHOSPHATE ISOMERASE"/>
    <property type="match status" value="1"/>
</dbReference>
<dbReference type="GO" id="GO:0097367">
    <property type="term" value="F:carbohydrate derivative binding"/>
    <property type="evidence" value="ECO:0007669"/>
    <property type="project" value="InterPro"/>
</dbReference>
<keyword evidence="4 7" id="KW-0324">Glycolysis</keyword>
<dbReference type="GO" id="GO:0051156">
    <property type="term" value="P:glucose 6-phosphate metabolic process"/>
    <property type="evidence" value="ECO:0007669"/>
    <property type="project" value="TreeGrafter"/>
</dbReference>
<feature type="active site" evidence="7">
    <location>
        <position position="513"/>
    </location>
</feature>
<dbReference type="InterPro" id="IPR035476">
    <property type="entry name" value="SIS_PGI_1"/>
</dbReference>
<gene>
    <name evidence="7" type="primary">pgi</name>
    <name evidence="9" type="ordered locus">HBZC1_13400</name>
</gene>
<accession>F8KQB7</accession>
<dbReference type="GeneID" id="64362430"/>
<keyword evidence="7" id="KW-0963">Cytoplasm</keyword>
<evidence type="ECO:0000256" key="4">
    <source>
        <dbReference type="ARBA" id="ARBA00023152"/>
    </source>
</evidence>
<dbReference type="InterPro" id="IPR001672">
    <property type="entry name" value="G6P_Isomerase"/>
</dbReference>
<dbReference type="FunFam" id="3.40.50.10490:FF:000004">
    <property type="entry name" value="Glucose-6-phosphate isomerase"/>
    <property type="match status" value="1"/>
</dbReference>
<dbReference type="RefSeq" id="WP_013890737.1">
    <property type="nucleotide sequence ID" value="NC_015674.1"/>
</dbReference>
<evidence type="ECO:0000256" key="1">
    <source>
        <dbReference type="ARBA" id="ARBA00004926"/>
    </source>
</evidence>
<dbReference type="GO" id="GO:0006094">
    <property type="term" value="P:gluconeogenesis"/>
    <property type="evidence" value="ECO:0007669"/>
    <property type="project" value="UniProtKB-UniRule"/>
</dbReference>
<comment type="catalytic activity">
    <reaction evidence="6 7 8">
        <text>alpha-D-glucose 6-phosphate = beta-D-fructose 6-phosphate</text>
        <dbReference type="Rhea" id="RHEA:11816"/>
        <dbReference type="ChEBI" id="CHEBI:57634"/>
        <dbReference type="ChEBI" id="CHEBI:58225"/>
        <dbReference type="EC" id="5.3.1.9"/>
    </reaction>
</comment>
<dbReference type="UniPathway" id="UPA00109">
    <property type="reaction ID" value="UER00181"/>
</dbReference>
<proteinExistence type="inferred from homology"/>
<evidence type="ECO:0000313" key="10">
    <source>
        <dbReference type="Proteomes" id="UP000008387"/>
    </source>
</evidence>
<dbReference type="SUPFAM" id="SSF53697">
    <property type="entry name" value="SIS domain"/>
    <property type="match status" value="1"/>
</dbReference>
<protein>
    <recommendedName>
        <fullName evidence="7">Glucose-6-phosphate isomerase</fullName>
        <shortName evidence="7">GPI</shortName>
        <ecNumber evidence="7">5.3.1.9</ecNumber>
    </recommendedName>
    <alternativeName>
        <fullName evidence="7">Phosphoglucose isomerase</fullName>
        <shortName evidence="7">PGI</shortName>
    </alternativeName>
    <alternativeName>
        <fullName evidence="7">Phosphohexose isomerase</fullName>
        <shortName evidence="7">PHI</shortName>
    </alternativeName>
</protein>
<dbReference type="GO" id="GO:0048029">
    <property type="term" value="F:monosaccharide binding"/>
    <property type="evidence" value="ECO:0007669"/>
    <property type="project" value="TreeGrafter"/>
</dbReference>
<dbReference type="AlphaFoldDB" id="F8KQB7"/>
<keyword evidence="3 7" id="KW-0312">Gluconeogenesis</keyword>
<dbReference type="PRINTS" id="PR00662">
    <property type="entry name" value="G6PISOMERASE"/>
</dbReference>
<evidence type="ECO:0000256" key="6">
    <source>
        <dbReference type="ARBA" id="ARBA00029321"/>
    </source>
</evidence>
<dbReference type="NCBIfam" id="NF001211">
    <property type="entry name" value="PRK00179.1"/>
    <property type="match status" value="1"/>
</dbReference>
<reference evidence="9 10" key="1">
    <citation type="journal article" date="2011" name="J. Bacteriol.">
        <title>Genome sequence of Helicobacter bizzozeronii strain CIII-1, an isolate from human gastric mucosa.</title>
        <authorList>
            <person name="Schott T."/>
            <person name="Rossi M."/>
            <person name="Hanninen M.L."/>
        </authorList>
    </citation>
    <scope>NUCLEOTIDE SEQUENCE [LARGE SCALE GENOMIC DNA]</scope>
    <source>
        <strain evidence="9 10">CIII-1</strain>
    </source>
</reference>
<dbReference type="Proteomes" id="UP000008387">
    <property type="component" value="Chromosome"/>
</dbReference>
<comment type="pathway">
    <text evidence="7">Carbohydrate biosynthesis; gluconeogenesis.</text>
</comment>
<evidence type="ECO:0000256" key="5">
    <source>
        <dbReference type="ARBA" id="ARBA00023235"/>
    </source>
</evidence>
<sequence length="551" mass="62495">MREHLTKLNAFKRLQEHFKAIQNTHMRDMFKEDPERAMRYFLQAGPISLDYSKNRINDETLQLLQDLAKECQLSAKINAMFGGEKINTTEERAVLHTALRYQGEESIMVEGQDVMPAVREVLARMESFSDALRCGEWLGYTNQVITDVVNIGIGGSDLGALMVCKALKRYASPRLNMYFVSNVDGTQIQGVLDKVHPETTLFIVASKTFSTQETLTNALSARQWFLAHALDEAHIAKHFVAVSTNKQAVKDFGIDTHNMFSFWNWVGGRYSLWSAIGLSIMIYLGKQNFRSLLQGAFEMDQHFKEAPFTHNMPVILALLGVWYVNFFDAGSHLIAPYDQYLRYFPRFIQQLDMESNGKRTTLEGEVVDYDTGPIIWGDLGINSQHAFFQLLHQGTHLTPIDFIASLSKEGHLSGHHEILLSNLFAQAQAFMKGRDYNQAYEQLLQMGIEEQKARKLASHRVFSGNRPSNVILLDAITPKSIGALIALYEHKIFVQGVIWDINSFDQWGVELGKELAKDILAQLHGKQAPNTHEDSSTQHLITLYKTFNQGV</sequence>
<dbReference type="GO" id="GO:0004347">
    <property type="term" value="F:glucose-6-phosphate isomerase activity"/>
    <property type="evidence" value="ECO:0007669"/>
    <property type="project" value="UniProtKB-UniRule"/>
</dbReference>
<dbReference type="PROSITE" id="PS00765">
    <property type="entry name" value="P_GLUCOSE_ISOMERASE_1"/>
    <property type="match status" value="1"/>
</dbReference>
<dbReference type="InterPro" id="IPR018189">
    <property type="entry name" value="Phosphoglucose_isomerase_CS"/>
</dbReference>
<dbReference type="EMBL" id="FR871757">
    <property type="protein sequence ID" value="CCB80326.1"/>
    <property type="molecule type" value="Genomic_DNA"/>
</dbReference>
<keyword evidence="10" id="KW-1185">Reference proteome</keyword>
<keyword evidence="5 7" id="KW-0413">Isomerase</keyword>
<dbReference type="Gene3D" id="3.40.50.10490">
    <property type="entry name" value="Glucose-6-phosphate isomerase like protein, domain 1"/>
    <property type="match status" value="2"/>
</dbReference>
<dbReference type="CDD" id="cd05016">
    <property type="entry name" value="SIS_PGI_2"/>
    <property type="match status" value="1"/>
</dbReference>
<dbReference type="InterPro" id="IPR046348">
    <property type="entry name" value="SIS_dom_sf"/>
</dbReference>
<dbReference type="PROSITE" id="PS00174">
    <property type="entry name" value="P_GLUCOSE_ISOMERASE_2"/>
    <property type="match status" value="1"/>
</dbReference>
<evidence type="ECO:0000313" key="9">
    <source>
        <dbReference type="EMBL" id="CCB80326.1"/>
    </source>
</evidence>
<feature type="active site" description="Proton donor" evidence="7">
    <location>
        <position position="354"/>
    </location>
</feature>
<comment type="subcellular location">
    <subcellularLocation>
        <location evidence="7">Cytoplasm</location>
    </subcellularLocation>
</comment>
<name>F8KQB7_HELBC</name>
<dbReference type="UniPathway" id="UPA00138"/>
<dbReference type="eggNOG" id="COG0166">
    <property type="taxonomic scope" value="Bacteria"/>
</dbReference>
<comment type="similarity">
    <text evidence="2 7 8">Belongs to the GPI family.</text>
</comment>
<dbReference type="EC" id="5.3.1.9" evidence="7"/>
<evidence type="ECO:0000256" key="8">
    <source>
        <dbReference type="RuleBase" id="RU000612"/>
    </source>
</evidence>
<dbReference type="STRING" id="1002804.HBZC1_13400"/>
<evidence type="ECO:0000256" key="7">
    <source>
        <dbReference type="HAMAP-Rule" id="MF_00473"/>
    </source>
</evidence>